<dbReference type="AlphaFoldDB" id="A0A8G2M5E9"/>
<dbReference type="SUPFAM" id="SSF53822">
    <property type="entry name" value="Periplasmic binding protein-like I"/>
    <property type="match status" value="1"/>
</dbReference>
<proteinExistence type="predicted"/>
<evidence type="ECO:0000313" key="7">
    <source>
        <dbReference type="Proteomes" id="UP000255284"/>
    </source>
</evidence>
<dbReference type="RefSeq" id="WP_103758744.1">
    <property type="nucleotide sequence ID" value="NZ_CAMUNX010000011.1"/>
</dbReference>
<dbReference type="Pfam" id="PF13377">
    <property type="entry name" value="Peripla_BP_3"/>
    <property type="match status" value="1"/>
</dbReference>
<dbReference type="Gene3D" id="1.10.260.40">
    <property type="entry name" value="lambda repressor-like DNA-binding domains"/>
    <property type="match status" value="1"/>
</dbReference>
<dbReference type="Proteomes" id="UP000255284">
    <property type="component" value="Unassembled WGS sequence"/>
</dbReference>
<dbReference type="CDD" id="cd01392">
    <property type="entry name" value="HTH_LacI"/>
    <property type="match status" value="1"/>
</dbReference>
<dbReference type="Pfam" id="PF00356">
    <property type="entry name" value="LacI"/>
    <property type="match status" value="1"/>
</dbReference>
<evidence type="ECO:0000313" key="6">
    <source>
        <dbReference type="EMBL" id="STO16386.1"/>
    </source>
</evidence>
<dbReference type="PANTHER" id="PTHR30146:SF109">
    <property type="entry name" value="HTH-TYPE TRANSCRIPTIONAL REGULATOR GALS"/>
    <property type="match status" value="1"/>
</dbReference>
<reference evidence="6 7" key="1">
    <citation type="submission" date="2018-06" db="EMBL/GenBank/DDBJ databases">
        <authorList>
            <consortium name="Pathogen Informatics"/>
            <person name="Doyle S."/>
        </authorList>
    </citation>
    <scope>NUCLEOTIDE SEQUENCE [LARGE SCALE GENOMIC DNA]</scope>
    <source>
        <strain evidence="6 7">NCTC11819</strain>
    </source>
</reference>
<sequence>MRQITQTDVAKAAGVSRGLVSLALSGSNRVAPDTAERIKKIAKELGYSRNFTAAMLASSRSTLVGMILPNLRNPYFESLVCAYQNEADNRGLVTLAATASPESGRLDKLLDQFEQMRVKGIILVTPYCPAQHFEDLAVKYPVVAVGVPSMGEYISAVHIDEYEAAELISSHALSRGIGRINYVADSGADSASQYRLEAIKAATKDCGIDLIIKSHDSYLRRRLNIERGECYLVQNDLIAIDVISAIKAAGMMPGSDICVISYDNTYLADHPQFELTSIDQNPQRQAELSFKILDGSPGAATECIVTPRLMVRDSSRVNS</sequence>
<protein>
    <submittedName>
        <fullName evidence="6">Degradation activator</fullName>
    </submittedName>
</protein>
<evidence type="ECO:0000259" key="4">
    <source>
        <dbReference type="PROSITE" id="PS50932"/>
    </source>
</evidence>
<dbReference type="InterPro" id="IPR010982">
    <property type="entry name" value="Lambda_DNA-bd_dom_sf"/>
</dbReference>
<evidence type="ECO:0000256" key="1">
    <source>
        <dbReference type="ARBA" id="ARBA00023015"/>
    </source>
</evidence>
<feature type="domain" description="HTH lacI-type" evidence="4">
    <location>
        <begin position="4"/>
        <end position="58"/>
    </location>
</feature>
<dbReference type="PROSITE" id="PS50932">
    <property type="entry name" value="HTH_LACI_2"/>
    <property type="match status" value="1"/>
</dbReference>
<dbReference type="PROSITE" id="PS50943">
    <property type="entry name" value="HTH_CROC1"/>
    <property type="match status" value="1"/>
</dbReference>
<comment type="caution">
    <text evidence="6">The sequence shown here is derived from an EMBL/GenBank/DDBJ whole genome shotgun (WGS) entry which is preliminary data.</text>
</comment>
<name>A0A8G2M5E9_9ACTO</name>
<dbReference type="SUPFAM" id="SSF47413">
    <property type="entry name" value="lambda repressor-like DNA-binding domains"/>
    <property type="match status" value="1"/>
</dbReference>
<dbReference type="InterPro" id="IPR000843">
    <property type="entry name" value="HTH_LacI"/>
</dbReference>
<evidence type="ECO:0000259" key="5">
    <source>
        <dbReference type="PROSITE" id="PS50943"/>
    </source>
</evidence>
<dbReference type="InterPro" id="IPR028082">
    <property type="entry name" value="Peripla_BP_I"/>
</dbReference>
<dbReference type="GeneID" id="61168969"/>
<dbReference type="EMBL" id="UGGQ01000006">
    <property type="protein sequence ID" value="STO16386.1"/>
    <property type="molecule type" value="Genomic_DNA"/>
</dbReference>
<organism evidence="6 7">
    <name type="scientific">Mobiluncus mulieris</name>
    <dbReference type="NCBI Taxonomy" id="2052"/>
    <lineage>
        <taxon>Bacteria</taxon>
        <taxon>Bacillati</taxon>
        <taxon>Actinomycetota</taxon>
        <taxon>Actinomycetes</taxon>
        <taxon>Actinomycetales</taxon>
        <taxon>Actinomycetaceae</taxon>
        <taxon>Mobiluncus</taxon>
    </lineage>
</organism>
<keyword evidence="1" id="KW-0805">Transcription regulation</keyword>
<keyword evidence="3" id="KW-0804">Transcription</keyword>
<dbReference type="InterPro" id="IPR001387">
    <property type="entry name" value="Cro/C1-type_HTH"/>
</dbReference>
<dbReference type="Gene3D" id="3.40.50.2300">
    <property type="match status" value="2"/>
</dbReference>
<dbReference type="PANTHER" id="PTHR30146">
    <property type="entry name" value="LACI-RELATED TRANSCRIPTIONAL REPRESSOR"/>
    <property type="match status" value="1"/>
</dbReference>
<evidence type="ECO:0000256" key="2">
    <source>
        <dbReference type="ARBA" id="ARBA00023125"/>
    </source>
</evidence>
<feature type="domain" description="HTH cro/C1-type" evidence="5">
    <location>
        <begin position="2"/>
        <end position="38"/>
    </location>
</feature>
<accession>A0A8G2M5E9</accession>
<gene>
    <name evidence="6" type="primary">degA_1</name>
    <name evidence="6" type="ORF">NCTC11819_00953</name>
</gene>
<keyword evidence="2" id="KW-0238">DNA-binding</keyword>
<dbReference type="GO" id="GO:0000976">
    <property type="term" value="F:transcription cis-regulatory region binding"/>
    <property type="evidence" value="ECO:0007669"/>
    <property type="project" value="TreeGrafter"/>
</dbReference>
<dbReference type="InterPro" id="IPR046335">
    <property type="entry name" value="LacI/GalR-like_sensor"/>
</dbReference>
<dbReference type="SMART" id="SM00354">
    <property type="entry name" value="HTH_LACI"/>
    <property type="match status" value="1"/>
</dbReference>
<dbReference type="GO" id="GO:0003700">
    <property type="term" value="F:DNA-binding transcription factor activity"/>
    <property type="evidence" value="ECO:0007669"/>
    <property type="project" value="TreeGrafter"/>
</dbReference>
<evidence type="ECO:0000256" key="3">
    <source>
        <dbReference type="ARBA" id="ARBA00023163"/>
    </source>
</evidence>
<dbReference type="CDD" id="cd06267">
    <property type="entry name" value="PBP1_LacI_sugar_binding-like"/>
    <property type="match status" value="1"/>
</dbReference>